<dbReference type="GO" id="GO:0020037">
    <property type="term" value="F:heme binding"/>
    <property type="evidence" value="ECO:0007669"/>
    <property type="project" value="InterPro"/>
</dbReference>
<accession>A0AAX6MQE4</accession>
<keyword evidence="5 7" id="KW-0378">Hydrolase</keyword>
<dbReference type="InterPro" id="IPR000994">
    <property type="entry name" value="Pept_M24"/>
</dbReference>
<dbReference type="SUPFAM" id="SSF55920">
    <property type="entry name" value="Creatinase/aminopeptidase"/>
    <property type="match status" value="1"/>
</dbReference>
<dbReference type="SUPFAM" id="SSF48264">
    <property type="entry name" value="Cytochrome P450"/>
    <property type="match status" value="1"/>
</dbReference>
<evidence type="ECO:0000256" key="1">
    <source>
        <dbReference type="ARBA" id="ARBA00022438"/>
    </source>
</evidence>
<feature type="binding site" evidence="7">
    <location>
        <position position="589"/>
    </location>
    <ligand>
        <name>a divalent metal cation</name>
        <dbReference type="ChEBI" id="CHEBI:60240"/>
        <label>1</label>
    </ligand>
</feature>
<evidence type="ECO:0000256" key="8">
    <source>
        <dbReference type="RuleBase" id="RU003653"/>
    </source>
</evidence>
<feature type="domain" description="Peptidase M24" evidence="11">
    <location>
        <begin position="495"/>
        <end position="726"/>
    </location>
</feature>
<evidence type="ECO:0000256" key="4">
    <source>
        <dbReference type="ARBA" id="ARBA00022723"/>
    </source>
</evidence>
<dbReference type="CDD" id="cd01086">
    <property type="entry name" value="MetAP1"/>
    <property type="match status" value="1"/>
</dbReference>
<dbReference type="GO" id="GO:0004239">
    <property type="term" value="F:initiator methionyl aminopeptidase activity"/>
    <property type="evidence" value="ECO:0007669"/>
    <property type="project" value="UniProtKB-UniRule"/>
</dbReference>
<comment type="caution">
    <text evidence="12">The sequence shown here is derived from an EMBL/GenBank/DDBJ whole genome shotgun (WGS) entry which is preliminary data.</text>
</comment>
<dbReference type="InterPro" id="IPR001128">
    <property type="entry name" value="Cyt_P450"/>
</dbReference>
<feature type="binding site" evidence="7">
    <location>
        <position position="589"/>
    </location>
    <ligand>
        <name>a divalent metal cation</name>
        <dbReference type="ChEBI" id="CHEBI:60240"/>
        <label>2</label>
        <note>catalytic</note>
    </ligand>
</feature>
<comment type="catalytic activity">
    <reaction evidence="7 8">
        <text>Release of N-terminal amino acids, preferentially methionine, from peptides and arylamides.</text>
        <dbReference type="EC" id="3.4.11.18"/>
    </reaction>
</comment>
<feature type="binding site" evidence="7">
    <location>
        <position position="578"/>
    </location>
    <ligand>
        <name>a divalent metal cation</name>
        <dbReference type="ChEBI" id="CHEBI:60240"/>
        <label>1</label>
    </ligand>
</feature>
<evidence type="ECO:0000313" key="13">
    <source>
        <dbReference type="Proteomes" id="UP001369815"/>
    </source>
</evidence>
<keyword evidence="10" id="KW-0472">Membrane</keyword>
<dbReference type="Proteomes" id="UP001369815">
    <property type="component" value="Unassembled WGS sequence"/>
</dbReference>
<dbReference type="NCBIfam" id="TIGR00500">
    <property type="entry name" value="met_pdase_I"/>
    <property type="match status" value="1"/>
</dbReference>
<evidence type="ECO:0000256" key="7">
    <source>
        <dbReference type="HAMAP-Rule" id="MF_03174"/>
    </source>
</evidence>
<comment type="cofactor">
    <cofactor evidence="7">
        <name>Co(2+)</name>
        <dbReference type="ChEBI" id="CHEBI:48828"/>
    </cofactor>
    <cofactor evidence="7">
        <name>Zn(2+)</name>
        <dbReference type="ChEBI" id="CHEBI:29105"/>
    </cofactor>
    <cofactor evidence="7">
        <name>Mn(2+)</name>
        <dbReference type="ChEBI" id="CHEBI:29035"/>
    </cofactor>
    <cofactor evidence="7">
        <name>Fe(2+)</name>
        <dbReference type="ChEBI" id="CHEBI:29033"/>
    </cofactor>
    <text evidence="7">Binds 2 divalent metal cations per subunit. Has a high-affinity and a low affinity metal-binding site. The true nature of the physiological cofactor is under debate. The enzyme is active with cobalt, zinc, manganese or divalent iron ions. Most likely, methionine aminopeptidases function as mononuclear Fe(2+)-metalloproteases under physiological conditions, and the catalytically relevant metal-binding site has been assigned to the histidine-containing high-affinity site.</text>
</comment>
<dbReference type="GO" id="GO:0005506">
    <property type="term" value="F:iron ion binding"/>
    <property type="evidence" value="ECO:0007669"/>
    <property type="project" value="InterPro"/>
</dbReference>
<dbReference type="InterPro" id="IPR036396">
    <property type="entry name" value="Cyt_P450_sf"/>
</dbReference>
<feature type="binding site" evidence="7">
    <location>
        <position position="719"/>
    </location>
    <ligand>
        <name>a divalent metal cation</name>
        <dbReference type="ChEBI" id="CHEBI:60240"/>
        <label>2</label>
        <note>catalytic</note>
    </ligand>
</feature>
<keyword evidence="13" id="KW-1185">Reference proteome</keyword>
<organism evidence="12 13">
    <name type="scientific">Daldinia eschscholtzii</name>
    <dbReference type="NCBI Taxonomy" id="292717"/>
    <lineage>
        <taxon>Eukaryota</taxon>
        <taxon>Fungi</taxon>
        <taxon>Dikarya</taxon>
        <taxon>Ascomycota</taxon>
        <taxon>Pezizomycotina</taxon>
        <taxon>Sordariomycetes</taxon>
        <taxon>Xylariomycetidae</taxon>
        <taxon>Xylariales</taxon>
        <taxon>Hypoxylaceae</taxon>
        <taxon>Daldinia</taxon>
    </lineage>
</organism>
<keyword evidence="10" id="KW-1133">Transmembrane helix</keyword>
<evidence type="ECO:0000256" key="6">
    <source>
        <dbReference type="ARBA" id="ARBA00023004"/>
    </source>
</evidence>
<sequence>MARYWASKGVFTSVGEDTRTASLHVLSRACFGQSFAFEGHDERSSTSPSASFRISLLTIMEAALLILALGPSFFMNTWLPLPRSWKIIGEACAKFKGHMTYLYNEKFRALREGHLQEETTLMTALIRESQKKGDGKGLTEAEIYGTMFVVSFAGHDTTAHLLTYAMFFLAANPSVQDWLAEELRDVLGDKPREEWSYHTDFPRLKRCMATLYETLRLKTLVAEVKWTSNNVQSLNIGGRTLAIPPRTLLIPSYQYVHQHPKYWGPDAQSWMPTRWIGKAKDNETSKPTVEVQTRDPMEQNEDSQRQKGGNDEVLLPPPSRGDYLGWSEGARDCPGKKFSKVEWVAILAALFRDWKVEPSLLENETFAEARTRILNFIEKETGYGGLLLQLAHPEKVPLQTEHKKIHKTVLTATQNGIHPADHIRSTANLAIATGTYNPFPSFYFTGPLRPVYPLSPRRKVPKAIRHPDYAETGIPTSELRLVRNKIDILDDAGQEAMRKVCRLGREVLDLLAAEVRPGITTDYLDELCHKLCIERDSYPSPLNYKDYPKSFCTSINEVICHGIPDQRVLVDGDIINLDVSLYHGGYHADLNETYYVGDKAKADPDTVRVVETARECLEEAIKVVKPGYLVRDFGAVIEKYAKSKGCSVVRDIVGHGVNTHFHSPPNVPHYARNKAVGVCRAGMTFTIEPMVSLGKHQFVTWPDNWTITTIDGKKSAQFEHTLLVTETGVEVLTARLPTSPGGPIRMPEVA</sequence>
<evidence type="ECO:0000256" key="5">
    <source>
        <dbReference type="ARBA" id="ARBA00022801"/>
    </source>
</evidence>
<dbReference type="GO" id="GO:0004497">
    <property type="term" value="F:monooxygenase activity"/>
    <property type="evidence" value="ECO:0007669"/>
    <property type="project" value="InterPro"/>
</dbReference>
<evidence type="ECO:0000256" key="9">
    <source>
        <dbReference type="SAM" id="MobiDB-lite"/>
    </source>
</evidence>
<dbReference type="EMBL" id="JBANMG010000004">
    <property type="protein sequence ID" value="KAK6954663.1"/>
    <property type="molecule type" value="Genomic_DNA"/>
</dbReference>
<dbReference type="PANTHER" id="PTHR43330:SF7">
    <property type="entry name" value="METHIONINE AMINOPEPTIDASE 1"/>
    <property type="match status" value="1"/>
</dbReference>
<feature type="binding site" evidence="7">
    <location>
        <position position="688"/>
    </location>
    <ligand>
        <name>a divalent metal cation</name>
        <dbReference type="ChEBI" id="CHEBI:60240"/>
        <label>2</label>
        <note>catalytic</note>
    </ligand>
</feature>
<dbReference type="InterPro" id="IPR001714">
    <property type="entry name" value="Pept_M24_MAP"/>
</dbReference>
<evidence type="ECO:0000256" key="10">
    <source>
        <dbReference type="SAM" id="Phobius"/>
    </source>
</evidence>
<dbReference type="GO" id="GO:0005829">
    <property type="term" value="C:cytosol"/>
    <property type="evidence" value="ECO:0007669"/>
    <property type="project" value="TreeGrafter"/>
</dbReference>
<dbReference type="GO" id="GO:0070006">
    <property type="term" value="F:metalloaminopeptidase activity"/>
    <property type="evidence" value="ECO:0007669"/>
    <property type="project" value="UniProtKB-UniRule"/>
</dbReference>
<dbReference type="InterPro" id="IPR017972">
    <property type="entry name" value="Cyt_P450_CS"/>
</dbReference>
<keyword evidence="6" id="KW-0408">Iron</keyword>
<gene>
    <name evidence="12" type="ORF">Daesc_004630</name>
</gene>
<dbReference type="Pfam" id="PF00067">
    <property type="entry name" value="p450"/>
    <property type="match status" value="1"/>
</dbReference>
<dbReference type="EC" id="3.4.11.18" evidence="8"/>
<keyword evidence="3 7" id="KW-0645">Protease</keyword>
<name>A0AAX6MQE4_9PEZI</name>
<keyword evidence="10" id="KW-0812">Transmembrane</keyword>
<dbReference type="Gene3D" id="3.90.230.10">
    <property type="entry name" value="Creatinase/methionine aminopeptidase superfamily"/>
    <property type="match status" value="1"/>
</dbReference>
<comment type="similarity">
    <text evidence="7">Belongs to the peptidase M24A family. Methionine aminopeptidase type 1 subfamily.</text>
</comment>
<keyword evidence="2" id="KW-0963">Cytoplasm</keyword>
<dbReference type="InterPro" id="IPR002467">
    <property type="entry name" value="Pept_M24A_MAP1"/>
</dbReference>
<evidence type="ECO:0000256" key="2">
    <source>
        <dbReference type="ARBA" id="ARBA00022490"/>
    </source>
</evidence>
<evidence type="ECO:0000256" key="3">
    <source>
        <dbReference type="ARBA" id="ARBA00022670"/>
    </source>
</evidence>
<evidence type="ECO:0000313" key="12">
    <source>
        <dbReference type="EMBL" id="KAK6954663.1"/>
    </source>
</evidence>
<reference evidence="12 13" key="1">
    <citation type="journal article" date="2024" name="Front Chem Biol">
        <title>Unveiling the potential of Daldinia eschscholtzii MFLUCC 19-0629 through bioactivity and bioinformatics studies for enhanced sustainable agriculture production.</title>
        <authorList>
            <person name="Brooks S."/>
            <person name="Weaver J.A."/>
            <person name="Klomchit A."/>
            <person name="Alharthi S.A."/>
            <person name="Onlamun T."/>
            <person name="Nurani R."/>
            <person name="Vong T.K."/>
            <person name="Alberti F."/>
            <person name="Greco C."/>
        </authorList>
    </citation>
    <scope>NUCLEOTIDE SEQUENCE [LARGE SCALE GENOMIC DNA]</scope>
    <source>
        <strain evidence="12">MFLUCC 19-0629</strain>
    </source>
</reference>
<dbReference type="InterPro" id="IPR036005">
    <property type="entry name" value="Creatinase/aminopeptidase-like"/>
</dbReference>
<feature type="region of interest" description="Disordered" evidence="9">
    <location>
        <begin position="279"/>
        <end position="322"/>
    </location>
</feature>
<dbReference type="PANTHER" id="PTHR43330">
    <property type="entry name" value="METHIONINE AMINOPEPTIDASE"/>
    <property type="match status" value="1"/>
</dbReference>
<protein>
    <recommendedName>
        <fullName evidence="8">Methionine aminopeptidase</fullName>
        <ecNumber evidence="8">3.4.11.18</ecNumber>
    </recommendedName>
</protein>
<feature type="transmembrane region" description="Helical" evidence="10">
    <location>
        <begin position="54"/>
        <end position="74"/>
    </location>
</feature>
<keyword evidence="4 7" id="KW-0479">Metal-binding</keyword>
<proteinExistence type="inferred from homology"/>
<dbReference type="Pfam" id="PF00557">
    <property type="entry name" value="Peptidase_M24"/>
    <property type="match status" value="1"/>
</dbReference>
<dbReference type="GO" id="GO:0006508">
    <property type="term" value="P:proteolysis"/>
    <property type="evidence" value="ECO:0007669"/>
    <property type="project" value="UniProtKB-KW"/>
</dbReference>
<keyword evidence="1 7" id="KW-0031">Aminopeptidase</keyword>
<dbReference type="PRINTS" id="PR00599">
    <property type="entry name" value="MAPEPTIDASE"/>
</dbReference>
<dbReference type="PROSITE" id="PS00086">
    <property type="entry name" value="CYTOCHROME_P450"/>
    <property type="match status" value="1"/>
</dbReference>
<feature type="binding site" evidence="7">
    <location>
        <position position="561"/>
    </location>
    <ligand>
        <name>substrate</name>
    </ligand>
</feature>
<dbReference type="HAMAP" id="MF_01974">
    <property type="entry name" value="MetAP_1"/>
    <property type="match status" value="1"/>
</dbReference>
<dbReference type="Gene3D" id="1.10.630.10">
    <property type="entry name" value="Cytochrome P450"/>
    <property type="match status" value="1"/>
</dbReference>
<evidence type="ECO:0000259" key="11">
    <source>
        <dbReference type="Pfam" id="PF00557"/>
    </source>
</evidence>
<feature type="binding site" evidence="7">
    <location>
        <position position="655"/>
    </location>
    <ligand>
        <name>a divalent metal cation</name>
        <dbReference type="ChEBI" id="CHEBI:60240"/>
        <label>2</label>
        <note>catalytic</note>
    </ligand>
</feature>
<dbReference type="AlphaFoldDB" id="A0AAX6MQE4"/>
<feature type="binding site" evidence="7">
    <location>
        <position position="662"/>
    </location>
    <ligand>
        <name>substrate</name>
    </ligand>
</feature>
<dbReference type="GO" id="GO:0016705">
    <property type="term" value="F:oxidoreductase activity, acting on paired donors, with incorporation or reduction of molecular oxygen"/>
    <property type="evidence" value="ECO:0007669"/>
    <property type="project" value="InterPro"/>
</dbReference>
<comment type="function">
    <text evidence="8">Cotranslationally removes the N-terminal methionine from nascent proteins. The N-terminal methionine is often cleaved when the second residue in the primary sequence is small and uncharged (Met-Ala-, Cys, Gly, Pro, Ser, Thr, or Val).</text>
</comment>
<feature type="binding site" evidence="7">
    <location>
        <position position="719"/>
    </location>
    <ligand>
        <name>a divalent metal cation</name>
        <dbReference type="ChEBI" id="CHEBI:60240"/>
        <label>1</label>
    </ligand>
</feature>
<feature type="compositionally biased region" description="Basic and acidic residues" evidence="9">
    <location>
        <begin position="292"/>
        <end position="310"/>
    </location>
</feature>